<gene>
    <name evidence="2" type="ORF">SMD31_02115</name>
</gene>
<dbReference type="Proteomes" id="UP001271769">
    <property type="component" value="Unassembled WGS sequence"/>
</dbReference>
<comment type="caution">
    <text evidence="2">The sequence shown here is derived from an EMBL/GenBank/DDBJ whole genome shotgun (WGS) entry which is preliminary data.</text>
</comment>
<organism evidence="2 3">
    <name type="scientific">Dongia rigui</name>
    <dbReference type="NCBI Taxonomy" id="940149"/>
    <lineage>
        <taxon>Bacteria</taxon>
        <taxon>Pseudomonadati</taxon>
        <taxon>Pseudomonadota</taxon>
        <taxon>Alphaproteobacteria</taxon>
        <taxon>Rhodospirillales</taxon>
        <taxon>Dongiaceae</taxon>
        <taxon>Dongia</taxon>
    </lineage>
</organism>
<sequence>MARDDLADALLVEEFLGQRPIHESRGDLVGRIIAAQHALAPAMPNQRPAALVMLQAAFVVVFAVIGLISGRWIMQAPADYDVSGIFMICTDAFYL</sequence>
<keyword evidence="1" id="KW-0472">Membrane</keyword>
<evidence type="ECO:0000313" key="3">
    <source>
        <dbReference type="Proteomes" id="UP001271769"/>
    </source>
</evidence>
<protein>
    <submittedName>
        <fullName evidence="2">Uncharacterized protein</fullName>
    </submittedName>
</protein>
<reference evidence="2 3" key="1">
    <citation type="journal article" date="2013" name="Antonie Van Leeuwenhoek">
        <title>Dongia rigui sp. nov., isolated from freshwater of a large wetland in Korea.</title>
        <authorList>
            <person name="Baik K.S."/>
            <person name="Hwang Y.M."/>
            <person name="Choi J.S."/>
            <person name="Kwon J."/>
            <person name="Seong C.N."/>
        </authorList>
    </citation>
    <scope>NUCLEOTIDE SEQUENCE [LARGE SCALE GENOMIC DNA]</scope>
    <source>
        <strain evidence="2 3">04SU4-P</strain>
    </source>
</reference>
<dbReference type="EMBL" id="JAXCLX010000001">
    <property type="protein sequence ID" value="MDY0870691.1"/>
    <property type="molecule type" value="Genomic_DNA"/>
</dbReference>
<keyword evidence="1" id="KW-1133">Transmembrane helix</keyword>
<accession>A0ABU5DVS3</accession>
<name>A0ABU5DVS3_9PROT</name>
<evidence type="ECO:0000256" key="1">
    <source>
        <dbReference type="SAM" id="Phobius"/>
    </source>
</evidence>
<evidence type="ECO:0000313" key="2">
    <source>
        <dbReference type="EMBL" id="MDY0870691.1"/>
    </source>
</evidence>
<keyword evidence="3" id="KW-1185">Reference proteome</keyword>
<feature type="transmembrane region" description="Helical" evidence="1">
    <location>
        <begin position="49"/>
        <end position="68"/>
    </location>
</feature>
<keyword evidence="1" id="KW-0812">Transmembrane</keyword>
<proteinExistence type="predicted"/>